<sequence length="179" mass="19834">MVPWIRGISWGPKEQRGNGQAQLQRETTDGPDLFGMSSKVQQWLTGRPGTAAGGLLKRFNVGINVKVVVECPSHTPRLEVPTEEGAPQGLDRPAGVDGEKERKKRGAEDEPEIYDCYSTLRKDTESHAFFNLLQYGSSSQPKGGGEERDNRGCWETDQWPEGLDYCPGAMVTGTNQYYI</sequence>
<evidence type="ECO:0000256" key="1">
    <source>
        <dbReference type="SAM" id="MobiDB-lite"/>
    </source>
</evidence>
<organism evidence="2 3">
    <name type="scientific">Dissostichus eleginoides</name>
    <name type="common">Patagonian toothfish</name>
    <name type="synonym">Dissostichus amissus</name>
    <dbReference type="NCBI Taxonomy" id="100907"/>
    <lineage>
        <taxon>Eukaryota</taxon>
        <taxon>Metazoa</taxon>
        <taxon>Chordata</taxon>
        <taxon>Craniata</taxon>
        <taxon>Vertebrata</taxon>
        <taxon>Euteleostomi</taxon>
        <taxon>Actinopterygii</taxon>
        <taxon>Neopterygii</taxon>
        <taxon>Teleostei</taxon>
        <taxon>Neoteleostei</taxon>
        <taxon>Acanthomorphata</taxon>
        <taxon>Eupercaria</taxon>
        <taxon>Perciformes</taxon>
        <taxon>Notothenioidei</taxon>
        <taxon>Nototheniidae</taxon>
        <taxon>Dissostichus</taxon>
    </lineage>
</organism>
<name>A0AAD9C1J9_DISEL</name>
<gene>
    <name evidence="2" type="ORF">KUDE01_019725</name>
</gene>
<proteinExistence type="predicted"/>
<reference evidence="2" key="1">
    <citation type="submission" date="2023-04" db="EMBL/GenBank/DDBJ databases">
        <title>Chromosome-level genome of Chaenocephalus aceratus.</title>
        <authorList>
            <person name="Park H."/>
        </authorList>
    </citation>
    <scope>NUCLEOTIDE SEQUENCE</scope>
    <source>
        <strain evidence="2">DE</strain>
        <tissue evidence="2">Muscle</tissue>
    </source>
</reference>
<protein>
    <submittedName>
        <fullName evidence="2">RNA1 polyprotein</fullName>
    </submittedName>
</protein>
<dbReference type="AlphaFoldDB" id="A0AAD9C1J9"/>
<dbReference type="Proteomes" id="UP001228049">
    <property type="component" value="Unassembled WGS sequence"/>
</dbReference>
<dbReference type="EMBL" id="JASDAP010000011">
    <property type="protein sequence ID" value="KAK1894267.1"/>
    <property type="molecule type" value="Genomic_DNA"/>
</dbReference>
<feature type="non-terminal residue" evidence="2">
    <location>
        <position position="1"/>
    </location>
</feature>
<evidence type="ECO:0000313" key="2">
    <source>
        <dbReference type="EMBL" id="KAK1894267.1"/>
    </source>
</evidence>
<accession>A0AAD9C1J9</accession>
<keyword evidence="3" id="KW-1185">Reference proteome</keyword>
<feature type="region of interest" description="Disordered" evidence="1">
    <location>
        <begin position="1"/>
        <end position="32"/>
    </location>
</feature>
<evidence type="ECO:0000313" key="3">
    <source>
        <dbReference type="Proteomes" id="UP001228049"/>
    </source>
</evidence>
<feature type="region of interest" description="Disordered" evidence="1">
    <location>
        <begin position="77"/>
        <end position="109"/>
    </location>
</feature>
<comment type="caution">
    <text evidence="2">The sequence shown here is derived from an EMBL/GenBank/DDBJ whole genome shotgun (WGS) entry which is preliminary data.</text>
</comment>